<gene>
    <name evidence="3" type="ORF">IFM89_028072</name>
</gene>
<reference evidence="3 4" key="1">
    <citation type="submission" date="2020-10" db="EMBL/GenBank/DDBJ databases">
        <title>The Coptis chinensis genome and diversification of protoberbering-type alkaloids.</title>
        <authorList>
            <person name="Wang B."/>
            <person name="Shu S."/>
            <person name="Song C."/>
            <person name="Liu Y."/>
        </authorList>
    </citation>
    <scope>NUCLEOTIDE SEQUENCE [LARGE SCALE GENOMIC DNA]</scope>
    <source>
        <strain evidence="3">HL-2020</strain>
        <tissue evidence="3">Leaf</tissue>
    </source>
</reference>
<keyword evidence="2" id="KW-0436">Ligase</keyword>
<keyword evidence="1" id="KW-0648">Protein biosynthesis</keyword>
<dbReference type="PANTHER" id="PTHR22594:SF34">
    <property type="entry name" value="ASPARAGINE--TRNA LIGASE, MITOCHONDRIAL-RELATED"/>
    <property type="match status" value="1"/>
</dbReference>
<comment type="caution">
    <text evidence="3">The sequence shown here is derived from an EMBL/GenBank/DDBJ whole genome shotgun (WGS) entry which is preliminary data.</text>
</comment>
<evidence type="ECO:0000256" key="2">
    <source>
        <dbReference type="ARBA" id="ARBA00023146"/>
    </source>
</evidence>
<accession>A0A835LKS4</accession>
<evidence type="ECO:0000313" key="4">
    <source>
        <dbReference type="Proteomes" id="UP000631114"/>
    </source>
</evidence>
<dbReference type="InterPro" id="IPR045864">
    <property type="entry name" value="aa-tRNA-synth_II/BPL/LPL"/>
</dbReference>
<dbReference type="EMBL" id="JADFTS010000007">
    <property type="protein sequence ID" value="KAF9598540.1"/>
    <property type="molecule type" value="Genomic_DNA"/>
</dbReference>
<keyword evidence="4" id="KW-1185">Reference proteome</keyword>
<dbReference type="GO" id="GO:0006421">
    <property type="term" value="P:asparaginyl-tRNA aminoacylation"/>
    <property type="evidence" value="ECO:0007669"/>
    <property type="project" value="TreeGrafter"/>
</dbReference>
<protein>
    <submittedName>
        <fullName evidence="3">Uncharacterized protein</fullName>
    </submittedName>
</protein>
<keyword evidence="2" id="KW-0030">Aminoacyl-tRNA synthetase</keyword>
<dbReference type="GO" id="GO:0004816">
    <property type="term" value="F:asparagine-tRNA ligase activity"/>
    <property type="evidence" value="ECO:0007669"/>
    <property type="project" value="TreeGrafter"/>
</dbReference>
<name>A0A835LKS4_9MAGN</name>
<dbReference type="PANTHER" id="PTHR22594">
    <property type="entry name" value="ASPARTYL/LYSYL-TRNA SYNTHETASE"/>
    <property type="match status" value="1"/>
</dbReference>
<dbReference type="Proteomes" id="UP000631114">
    <property type="component" value="Unassembled WGS sequence"/>
</dbReference>
<dbReference type="Gene3D" id="3.30.930.10">
    <property type="entry name" value="Bira Bifunctional Protein, Domain 2"/>
    <property type="match status" value="1"/>
</dbReference>
<dbReference type="SUPFAM" id="SSF55681">
    <property type="entry name" value="Class II aaRS and biotin synthetases"/>
    <property type="match status" value="1"/>
</dbReference>
<proteinExistence type="predicted"/>
<evidence type="ECO:0000256" key="1">
    <source>
        <dbReference type="ARBA" id="ARBA00022917"/>
    </source>
</evidence>
<dbReference type="GO" id="GO:0005739">
    <property type="term" value="C:mitochondrion"/>
    <property type="evidence" value="ECO:0007669"/>
    <property type="project" value="TreeGrafter"/>
</dbReference>
<organism evidence="3 4">
    <name type="scientific">Coptis chinensis</name>
    <dbReference type="NCBI Taxonomy" id="261450"/>
    <lineage>
        <taxon>Eukaryota</taxon>
        <taxon>Viridiplantae</taxon>
        <taxon>Streptophyta</taxon>
        <taxon>Embryophyta</taxon>
        <taxon>Tracheophyta</taxon>
        <taxon>Spermatophyta</taxon>
        <taxon>Magnoliopsida</taxon>
        <taxon>Ranunculales</taxon>
        <taxon>Ranunculaceae</taxon>
        <taxon>Coptidoideae</taxon>
        <taxon>Coptis</taxon>
    </lineage>
</organism>
<dbReference type="AlphaFoldDB" id="A0A835LKS4"/>
<evidence type="ECO:0000313" key="3">
    <source>
        <dbReference type="EMBL" id="KAF9598540.1"/>
    </source>
</evidence>
<dbReference type="GO" id="GO:0005524">
    <property type="term" value="F:ATP binding"/>
    <property type="evidence" value="ECO:0007669"/>
    <property type="project" value="UniProtKB-KW"/>
</dbReference>
<dbReference type="OrthoDB" id="1935120at2759"/>
<sequence length="199" mass="22109">MEKTQRITFTPYHHPTRQFSLYSIVTISTTNDKKRYISCSAGGKTVDEPVDVKQGEKNPGISQTLEDCRCETWTGRRLGLVREEACCEGLGSDTKSAEQCYISQASGRTNGYFLHSVMCSLSVLQVNDGSCLLNMQCVINSDVDGYDQVARVRNALAYATHKFFQENGFVWVSSPNITASDCEGAEEQFCVTKLILCDL</sequence>